<feature type="compositionally biased region" description="Low complexity" evidence="2">
    <location>
        <begin position="127"/>
        <end position="156"/>
    </location>
</feature>
<feature type="compositionally biased region" description="Low complexity" evidence="2">
    <location>
        <begin position="330"/>
        <end position="351"/>
    </location>
</feature>
<feature type="region of interest" description="Disordered" evidence="2">
    <location>
        <begin position="485"/>
        <end position="519"/>
    </location>
</feature>
<feature type="compositionally biased region" description="Low complexity" evidence="2">
    <location>
        <begin position="104"/>
        <end position="113"/>
    </location>
</feature>
<feature type="region of interest" description="Disordered" evidence="2">
    <location>
        <begin position="304"/>
        <end position="457"/>
    </location>
</feature>
<evidence type="ECO:0000313" key="3">
    <source>
        <dbReference type="EMBL" id="KAF0974715.1"/>
    </source>
</evidence>
<feature type="coiled-coil region" evidence="1">
    <location>
        <begin position="544"/>
        <end position="578"/>
    </location>
</feature>
<feature type="compositionally biased region" description="Polar residues" evidence="2">
    <location>
        <begin position="387"/>
        <end position="453"/>
    </location>
</feature>
<dbReference type="VEuPathDB" id="AmoebaDB:NfTy_077610"/>
<evidence type="ECO:0000256" key="2">
    <source>
        <dbReference type="SAM" id="MobiDB-lite"/>
    </source>
</evidence>
<name>A0A6A5BM95_NAEFO</name>
<feature type="compositionally biased region" description="Polar residues" evidence="2">
    <location>
        <begin position="316"/>
        <end position="329"/>
    </location>
</feature>
<dbReference type="AlphaFoldDB" id="A0A6A5BM95"/>
<reference evidence="3 4" key="1">
    <citation type="journal article" date="2019" name="Sci. Rep.">
        <title>Nanopore sequencing improves the draft genome of the human pathogenic amoeba Naegleria fowleri.</title>
        <authorList>
            <person name="Liechti N."/>
            <person name="Schurch N."/>
            <person name="Bruggmann R."/>
            <person name="Wittwer M."/>
        </authorList>
    </citation>
    <scope>NUCLEOTIDE SEQUENCE [LARGE SCALE GENOMIC DNA]</scope>
    <source>
        <strain evidence="3 4">ATCC 30894</strain>
    </source>
</reference>
<keyword evidence="4" id="KW-1185">Reference proteome</keyword>
<comment type="caution">
    <text evidence="3">The sequence shown here is derived from an EMBL/GenBank/DDBJ whole genome shotgun (WGS) entry which is preliminary data.</text>
</comment>
<feature type="compositionally biased region" description="Polar residues" evidence="2">
    <location>
        <begin position="52"/>
        <end position="76"/>
    </location>
</feature>
<dbReference type="VEuPathDB" id="AmoebaDB:FDP41_006189"/>
<feature type="compositionally biased region" description="Polar residues" evidence="2">
    <location>
        <begin position="358"/>
        <end position="372"/>
    </location>
</feature>
<dbReference type="VEuPathDB" id="AmoebaDB:NF0021380"/>
<feature type="compositionally biased region" description="Low complexity" evidence="2">
    <location>
        <begin position="11"/>
        <end position="20"/>
    </location>
</feature>
<feature type="region of interest" description="Disordered" evidence="2">
    <location>
        <begin position="1"/>
        <end position="157"/>
    </location>
</feature>
<accession>A0A6A5BM95</accession>
<evidence type="ECO:0000313" key="4">
    <source>
        <dbReference type="Proteomes" id="UP000444721"/>
    </source>
</evidence>
<proteinExistence type="predicted"/>
<feature type="compositionally biased region" description="Polar residues" evidence="2">
    <location>
        <begin position="1"/>
        <end position="10"/>
    </location>
</feature>
<feature type="compositionally biased region" description="Polar residues" evidence="2">
    <location>
        <begin position="114"/>
        <end position="126"/>
    </location>
</feature>
<gene>
    <name evidence="3" type="ORF">FDP41_006189</name>
</gene>
<organism evidence="3 4">
    <name type="scientific">Naegleria fowleri</name>
    <name type="common">Brain eating amoeba</name>
    <dbReference type="NCBI Taxonomy" id="5763"/>
    <lineage>
        <taxon>Eukaryota</taxon>
        <taxon>Discoba</taxon>
        <taxon>Heterolobosea</taxon>
        <taxon>Tetramitia</taxon>
        <taxon>Eutetramitia</taxon>
        <taxon>Vahlkampfiidae</taxon>
        <taxon>Naegleria</taxon>
    </lineage>
</organism>
<evidence type="ECO:0000256" key="1">
    <source>
        <dbReference type="SAM" id="Coils"/>
    </source>
</evidence>
<dbReference type="RefSeq" id="XP_044559428.1">
    <property type="nucleotide sequence ID" value="XM_044709796.1"/>
</dbReference>
<keyword evidence="1" id="KW-0175">Coiled coil</keyword>
<feature type="compositionally biased region" description="Polar residues" evidence="2">
    <location>
        <begin position="88"/>
        <end position="103"/>
    </location>
</feature>
<dbReference type="OrthoDB" id="10448029at2759"/>
<dbReference type="Proteomes" id="UP000444721">
    <property type="component" value="Unassembled WGS sequence"/>
</dbReference>
<protein>
    <submittedName>
        <fullName evidence="3">Uncharacterized protein</fullName>
    </submittedName>
</protein>
<dbReference type="EMBL" id="VFQX01000051">
    <property type="protein sequence ID" value="KAF0974715.1"/>
    <property type="molecule type" value="Genomic_DNA"/>
</dbReference>
<feature type="compositionally biased region" description="Low complexity" evidence="2">
    <location>
        <begin position="28"/>
        <end position="46"/>
    </location>
</feature>
<dbReference type="GeneID" id="68113407"/>
<sequence length="594" mass="63930">MSSQVPQTQQGASSSGSTSSSGGGGCSMIGQPSPLTSSFSASSSLPVHERSSTSPTTNAMISASSTPSWLPSMGTNTNGGGDKVALNAPTTGDLNRTSNAPLYSSSSTSSSLSNIGPSAPSNDPIKTNNSNMSPSPNTNSLTTVSSTSPPSVTDSTLRPALTFVNGSNDYQAEFTCHPDFRLNTKTKNPPNTKFNVSIKDVLFVTGVDLGDCEMFLRLDNGTTHGQPVCSCFFKPLTPYIDSSTNNREKKKRLYQAKIDIPPSLNTKKGNSSSRVGFIEIYDSNNKLVAVSDKFWIRSRSRDQMLKDETTKKRARSNQQAFRKSTTAIHNQSPSNTTPTFTSSSNTSSTEPSLKKMKQTPTISRNSLMSPHLSSPQPPQNVVSPNSASHSRTSNFAFGSPQRFSTSLHSQNVASSFDNTMGSPCGRTQASSSLESPQLVLPSSSNLKPESSHTLPPLRDIFSPQMVANASSSNMVEYSNISATTMKQGGGEDQPRAAQQPIRSVHHMQQSPSGFAAKPQQYSQNATLLYSNNNQMQDSSSENLLRTLEDSLHQQQDQIQELMRLISNNAQAINRMQEKLHEIMLSLSSVPNNNP</sequence>